<gene>
    <name evidence="2" type="ORF">SPPYR_1029</name>
</gene>
<protein>
    <submittedName>
        <fullName evidence="2">Uncharacterized protein</fullName>
    </submittedName>
</protein>
<dbReference type="KEGG" id="sphu:SPPYR_1029"/>
<keyword evidence="1" id="KW-0472">Membrane</keyword>
<proteinExistence type="predicted"/>
<evidence type="ECO:0000313" key="2">
    <source>
        <dbReference type="EMBL" id="SBV32149.1"/>
    </source>
</evidence>
<feature type="transmembrane region" description="Helical" evidence="1">
    <location>
        <begin position="70"/>
        <end position="93"/>
    </location>
</feature>
<dbReference type="EMBL" id="LT598653">
    <property type="protein sequence ID" value="SBV32149.1"/>
    <property type="molecule type" value="Genomic_DNA"/>
</dbReference>
<name>A0A1Y5PQ76_9SPHN</name>
<keyword evidence="1" id="KW-1133">Transmembrane helix</keyword>
<accession>A0A1Y5PQ76</accession>
<dbReference type="AlphaFoldDB" id="A0A1Y5PQ76"/>
<keyword evidence="1" id="KW-0812">Transmembrane</keyword>
<evidence type="ECO:0000256" key="1">
    <source>
        <dbReference type="SAM" id="Phobius"/>
    </source>
</evidence>
<sequence>MIAYLRKGWTEPGLQTLWQLSSVPACGNARARAAFSRNQKGSEAMKVVDDHVEVTETEASSGVKGHNVRYVLAFSLIAVIIVLSAVWIIPALLQP</sequence>
<reference evidence="2" key="1">
    <citation type="submission" date="2016-03" db="EMBL/GenBank/DDBJ databases">
        <authorList>
            <person name="Ploux O."/>
        </authorList>
    </citation>
    <scope>NUCLEOTIDE SEQUENCE</scope>
    <source>
        <strain evidence="2">UC10</strain>
    </source>
</reference>
<organism evidence="2">
    <name type="scientific">uncultured Sphingopyxis sp</name>
    <dbReference type="NCBI Taxonomy" id="310581"/>
    <lineage>
        <taxon>Bacteria</taxon>
        <taxon>Pseudomonadati</taxon>
        <taxon>Pseudomonadota</taxon>
        <taxon>Alphaproteobacteria</taxon>
        <taxon>Sphingomonadales</taxon>
        <taxon>Sphingomonadaceae</taxon>
        <taxon>Sphingopyxis</taxon>
        <taxon>environmental samples</taxon>
    </lineage>
</organism>